<feature type="binding site" evidence="5 6">
    <location>
        <position position="138"/>
    </location>
    <ligand>
        <name>Zn(2+)</name>
        <dbReference type="ChEBI" id="CHEBI:29105"/>
    </ligand>
</feature>
<comment type="cofactor">
    <cofactor evidence="5">
        <name>Zn(2+)</name>
        <dbReference type="ChEBI" id="CHEBI:29105"/>
    </cofactor>
    <text evidence="5">Binds 1 zinc ion per subunit.</text>
</comment>
<dbReference type="RefSeq" id="WP_104981926.1">
    <property type="nucleotide sequence ID" value="NZ_CP012673.1"/>
</dbReference>
<dbReference type="NCBIfam" id="NF003738">
    <property type="entry name" value="PRK05333.1"/>
    <property type="match status" value="1"/>
</dbReference>
<dbReference type="GO" id="GO:0070403">
    <property type="term" value="F:NAD+ binding"/>
    <property type="evidence" value="ECO:0007669"/>
    <property type="project" value="UniProtKB-UniRule"/>
</dbReference>
<dbReference type="InterPro" id="IPR003000">
    <property type="entry name" value="Sirtuin"/>
</dbReference>
<evidence type="ECO:0000313" key="9">
    <source>
        <dbReference type="Proteomes" id="UP000238348"/>
    </source>
</evidence>
<evidence type="ECO:0000256" key="1">
    <source>
        <dbReference type="ARBA" id="ARBA00022679"/>
    </source>
</evidence>
<dbReference type="EMBL" id="CP012673">
    <property type="protein sequence ID" value="AUX43225.1"/>
    <property type="molecule type" value="Genomic_DNA"/>
</dbReference>
<evidence type="ECO:0000256" key="2">
    <source>
        <dbReference type="ARBA" id="ARBA00022723"/>
    </source>
</evidence>
<evidence type="ECO:0000256" key="3">
    <source>
        <dbReference type="ARBA" id="ARBA00022833"/>
    </source>
</evidence>
<dbReference type="InterPro" id="IPR026587">
    <property type="entry name" value="Sirtuin_class_II"/>
</dbReference>
<keyword evidence="1 5" id="KW-0808">Transferase</keyword>
<feature type="binding site" evidence="5 6">
    <location>
        <position position="141"/>
    </location>
    <ligand>
        <name>Zn(2+)</name>
        <dbReference type="ChEBI" id="CHEBI:29105"/>
    </ligand>
</feature>
<name>A0A2L0EVC8_SORCE</name>
<keyword evidence="4 5" id="KW-0520">NAD</keyword>
<dbReference type="SUPFAM" id="SSF52467">
    <property type="entry name" value="DHS-like NAD/FAD-binding domain"/>
    <property type="match status" value="1"/>
</dbReference>
<dbReference type="HAMAP" id="MF_01967">
    <property type="entry name" value="Sirtuin_ClassII"/>
    <property type="match status" value="1"/>
</dbReference>
<dbReference type="GO" id="GO:0017136">
    <property type="term" value="F:histone deacetylase activity, NAD-dependent"/>
    <property type="evidence" value="ECO:0007669"/>
    <property type="project" value="TreeGrafter"/>
</dbReference>
<evidence type="ECO:0000256" key="4">
    <source>
        <dbReference type="ARBA" id="ARBA00023027"/>
    </source>
</evidence>
<proteinExistence type="inferred from homology"/>
<evidence type="ECO:0000256" key="6">
    <source>
        <dbReference type="PROSITE-ProRule" id="PRU00236"/>
    </source>
</evidence>
<feature type="binding site" evidence="5">
    <location>
        <begin position="112"/>
        <end position="115"/>
    </location>
    <ligand>
        <name>NAD(+)</name>
        <dbReference type="ChEBI" id="CHEBI:57540"/>
    </ligand>
</feature>
<dbReference type="PANTHER" id="PTHR11085">
    <property type="entry name" value="NAD-DEPENDENT PROTEIN DEACYLASE SIRTUIN-5, MITOCHONDRIAL-RELATED"/>
    <property type="match status" value="1"/>
</dbReference>
<protein>
    <recommendedName>
        <fullName evidence="5">NAD-dependent protein deacetylase</fullName>
        <ecNumber evidence="5">2.3.1.286</ecNumber>
    </recommendedName>
    <alternativeName>
        <fullName evidence="5">Regulatory protein SIR2 homolog</fullName>
    </alternativeName>
</protein>
<dbReference type="EC" id="2.3.1.286" evidence="5"/>
<dbReference type="Pfam" id="PF02146">
    <property type="entry name" value="SIR2"/>
    <property type="match status" value="1"/>
</dbReference>
<feature type="binding site" evidence="5">
    <location>
        <begin position="229"/>
        <end position="231"/>
    </location>
    <ligand>
        <name>NAD(+)</name>
        <dbReference type="ChEBI" id="CHEBI:57540"/>
    </ligand>
</feature>
<evidence type="ECO:0000256" key="5">
    <source>
        <dbReference type="HAMAP-Rule" id="MF_01967"/>
    </source>
</evidence>
<feature type="binding site" evidence="5">
    <location>
        <position position="273"/>
    </location>
    <ligand>
        <name>NAD(+)</name>
        <dbReference type="ChEBI" id="CHEBI:57540"/>
    </ligand>
</feature>
<feature type="binding site" evidence="5 6">
    <location>
        <position position="192"/>
    </location>
    <ligand>
        <name>Zn(2+)</name>
        <dbReference type="ChEBI" id="CHEBI:29105"/>
    </ligand>
</feature>
<dbReference type="Gene3D" id="3.40.50.1220">
    <property type="entry name" value="TPP-binding domain"/>
    <property type="match status" value="1"/>
</dbReference>
<dbReference type="OrthoDB" id="9800582at2"/>
<comment type="catalytic activity">
    <reaction evidence="5">
        <text>N(6)-acetyl-L-lysyl-[protein] + NAD(+) + H2O = 2''-O-acetyl-ADP-D-ribose + nicotinamide + L-lysyl-[protein]</text>
        <dbReference type="Rhea" id="RHEA:43636"/>
        <dbReference type="Rhea" id="RHEA-COMP:9752"/>
        <dbReference type="Rhea" id="RHEA-COMP:10731"/>
        <dbReference type="ChEBI" id="CHEBI:15377"/>
        <dbReference type="ChEBI" id="CHEBI:17154"/>
        <dbReference type="ChEBI" id="CHEBI:29969"/>
        <dbReference type="ChEBI" id="CHEBI:57540"/>
        <dbReference type="ChEBI" id="CHEBI:61930"/>
        <dbReference type="ChEBI" id="CHEBI:83767"/>
        <dbReference type="EC" id="2.3.1.286"/>
    </reaction>
</comment>
<keyword evidence="2 5" id="KW-0479">Metal-binding</keyword>
<dbReference type="Gene3D" id="3.30.1600.10">
    <property type="entry name" value="SIR2/SIRT2 'Small Domain"/>
    <property type="match status" value="1"/>
</dbReference>
<comment type="function">
    <text evidence="5">NAD-dependent protein deacetylase which modulates the activities of several enzymes which are inactive in their acetylated form.</text>
</comment>
<dbReference type="PANTHER" id="PTHR11085:SF10">
    <property type="entry name" value="NAD-DEPENDENT PROTEIN DEACYLASE SIRTUIN-5, MITOCHONDRIAL-RELATED"/>
    <property type="match status" value="1"/>
</dbReference>
<comment type="caution">
    <text evidence="5">Lacks conserved residue(s) required for the propagation of feature annotation.</text>
</comment>
<comment type="similarity">
    <text evidence="5">Belongs to the sirtuin family. Class II subfamily.</text>
</comment>
<feature type="binding site" evidence="5">
    <location>
        <begin position="255"/>
        <end position="257"/>
    </location>
    <ligand>
        <name>NAD(+)</name>
        <dbReference type="ChEBI" id="CHEBI:57540"/>
    </ligand>
</feature>
<comment type="subcellular location">
    <subcellularLocation>
        <location evidence="5">Cytoplasm</location>
    </subcellularLocation>
</comment>
<dbReference type="GO" id="GO:0008270">
    <property type="term" value="F:zinc ion binding"/>
    <property type="evidence" value="ECO:0007669"/>
    <property type="project" value="UniProtKB-UniRule"/>
</dbReference>
<dbReference type="InterPro" id="IPR029035">
    <property type="entry name" value="DHS-like_NAD/FAD-binding_dom"/>
</dbReference>
<dbReference type="InterPro" id="IPR026590">
    <property type="entry name" value="Ssirtuin_cat_dom"/>
</dbReference>
<dbReference type="Proteomes" id="UP000238348">
    <property type="component" value="Chromosome"/>
</dbReference>
<keyword evidence="3 5" id="KW-0862">Zinc</keyword>
<dbReference type="AlphaFoldDB" id="A0A2L0EVC8"/>
<reference evidence="8 9" key="1">
    <citation type="submission" date="2015-09" db="EMBL/GenBank/DDBJ databases">
        <title>Sorangium comparison.</title>
        <authorList>
            <person name="Zaburannyi N."/>
            <person name="Bunk B."/>
            <person name="Overmann J."/>
            <person name="Mueller R."/>
        </authorList>
    </citation>
    <scope>NUCLEOTIDE SEQUENCE [LARGE SCALE GENOMIC DNA]</scope>
    <source>
        <strain evidence="8 9">So ce26</strain>
    </source>
</reference>
<organism evidence="8 9">
    <name type="scientific">Sorangium cellulosum</name>
    <name type="common">Polyangium cellulosum</name>
    <dbReference type="NCBI Taxonomy" id="56"/>
    <lineage>
        <taxon>Bacteria</taxon>
        <taxon>Pseudomonadati</taxon>
        <taxon>Myxococcota</taxon>
        <taxon>Polyangia</taxon>
        <taxon>Polyangiales</taxon>
        <taxon>Polyangiaceae</taxon>
        <taxon>Sorangium</taxon>
    </lineage>
</organism>
<feature type="binding site" evidence="5 6">
    <location>
        <position position="189"/>
    </location>
    <ligand>
        <name>Zn(2+)</name>
        <dbReference type="ChEBI" id="CHEBI:29105"/>
    </ligand>
</feature>
<sequence>MSPGAALSLEPLDPEPLDALVALVRGKRLVVLTGAGCSTESGIPDYRGPETRRRARNPIQGREFSRSAEIRQRYWARAVIGWERFSRAEPNPAHHALARLERGGLLEGLITQNVDGLHHAAGSRRVIELHGALSEVACLACGAVEPRAALQERLLALNPGWLRLAADLAPDGDADLPAEHVARFQAPACLRCDGPLKPRVVFFGENVPRPIVDDAFALVDAADVLLVVGSSLAVFSGYRFVLRAAQRGIPIAMINLGSARGEELGTVKIEARAGEVLPRLAEALCAGALR</sequence>
<feature type="domain" description="Deacetylase sirtuin-type" evidence="7">
    <location>
        <begin position="10"/>
        <end position="290"/>
    </location>
</feature>
<evidence type="ECO:0000313" key="8">
    <source>
        <dbReference type="EMBL" id="AUX43225.1"/>
    </source>
</evidence>
<dbReference type="InterPro" id="IPR050134">
    <property type="entry name" value="NAD-dep_sirtuin_deacylases"/>
</dbReference>
<evidence type="ECO:0000259" key="7">
    <source>
        <dbReference type="PROSITE" id="PS50305"/>
    </source>
</evidence>
<keyword evidence="5" id="KW-0963">Cytoplasm</keyword>
<gene>
    <name evidence="5 8" type="primary">cobB</name>
    <name evidence="8" type="ORF">SOCE26_046690</name>
</gene>
<dbReference type="GO" id="GO:0005737">
    <property type="term" value="C:cytoplasm"/>
    <property type="evidence" value="ECO:0007669"/>
    <property type="project" value="UniProtKB-SubCell"/>
</dbReference>
<dbReference type="InterPro" id="IPR026591">
    <property type="entry name" value="Sirtuin_cat_small_dom_sf"/>
</dbReference>
<accession>A0A2L0EVC8</accession>
<dbReference type="PROSITE" id="PS50305">
    <property type="entry name" value="SIRTUIN"/>
    <property type="match status" value="1"/>
</dbReference>
<feature type="active site" description="Proton acceptor" evidence="5 6">
    <location>
        <position position="130"/>
    </location>
</feature>